<reference evidence="1 2" key="1">
    <citation type="submission" date="2019-02" db="EMBL/GenBank/DDBJ databases">
        <title>Opniocepnalus argus genome.</title>
        <authorList>
            <person name="Zhou C."/>
            <person name="Xiao S."/>
        </authorList>
    </citation>
    <scope>NUCLEOTIDE SEQUENCE [LARGE SCALE GENOMIC DNA]</scope>
    <source>
        <strain evidence="1">OARG1902GOOAL</strain>
        <tissue evidence="1">Muscle</tissue>
    </source>
</reference>
<dbReference type="Proteomes" id="UP000503349">
    <property type="component" value="Chromosome 20"/>
</dbReference>
<evidence type="ECO:0000313" key="1">
    <source>
        <dbReference type="EMBL" id="KAF3704797.1"/>
    </source>
</evidence>
<organism evidence="1 2">
    <name type="scientific">Channa argus</name>
    <name type="common">Northern snakehead</name>
    <name type="synonym">Ophicephalus argus</name>
    <dbReference type="NCBI Taxonomy" id="215402"/>
    <lineage>
        <taxon>Eukaryota</taxon>
        <taxon>Metazoa</taxon>
        <taxon>Chordata</taxon>
        <taxon>Craniata</taxon>
        <taxon>Vertebrata</taxon>
        <taxon>Euteleostomi</taxon>
        <taxon>Actinopterygii</taxon>
        <taxon>Neopterygii</taxon>
        <taxon>Teleostei</taxon>
        <taxon>Neoteleostei</taxon>
        <taxon>Acanthomorphata</taxon>
        <taxon>Anabantaria</taxon>
        <taxon>Anabantiformes</taxon>
        <taxon>Channoidei</taxon>
        <taxon>Channidae</taxon>
        <taxon>Channa</taxon>
    </lineage>
</organism>
<protein>
    <submittedName>
        <fullName evidence="1">Uncharacterized protein</fullName>
    </submittedName>
</protein>
<accession>A0A6G1QQQ4</accession>
<keyword evidence="2" id="KW-1185">Reference proteome</keyword>
<gene>
    <name evidence="1" type="ORF">EXN66_Car020487</name>
</gene>
<dbReference type="EMBL" id="CM015731">
    <property type="protein sequence ID" value="KAF3704797.1"/>
    <property type="molecule type" value="Genomic_DNA"/>
</dbReference>
<evidence type="ECO:0000313" key="2">
    <source>
        <dbReference type="Proteomes" id="UP000503349"/>
    </source>
</evidence>
<reference evidence="2" key="2">
    <citation type="submission" date="2019-02" db="EMBL/GenBank/DDBJ databases">
        <title>Opniocepnalus argus Var Kimnra genome.</title>
        <authorList>
            <person name="Zhou C."/>
            <person name="Xiao S."/>
        </authorList>
    </citation>
    <scope>NUCLEOTIDE SEQUENCE [LARGE SCALE GENOMIC DNA]</scope>
</reference>
<dbReference type="AlphaFoldDB" id="A0A6G1QQQ4"/>
<name>A0A6G1QQQ4_CHAAH</name>
<sequence>MINRCGQTHHISASSVCCCMTTDQSVSLSTPDHYNTKGGDADQNSVCLSSLQA</sequence>
<proteinExistence type="predicted"/>